<gene>
    <name evidence="3" type="primary">aldH_1</name>
    <name evidence="3" type="ORF">NCTC12998_02896</name>
</gene>
<dbReference type="EMBL" id="CAADJE010000023">
    <property type="protein sequence ID" value="VFS65980.1"/>
    <property type="molecule type" value="Genomic_DNA"/>
</dbReference>
<dbReference type="InterPro" id="IPR015590">
    <property type="entry name" value="Aldehyde_DH_dom"/>
</dbReference>
<dbReference type="Pfam" id="PF00171">
    <property type="entry name" value="Aldedh"/>
    <property type="match status" value="1"/>
</dbReference>
<dbReference type="SUPFAM" id="SSF53720">
    <property type="entry name" value="ALDH-like"/>
    <property type="match status" value="1"/>
</dbReference>
<protein>
    <submittedName>
        <fullName evidence="3">NADP-dependent fatty aldehyde dehydrogenase</fullName>
        <ecNumber evidence="3">1.2.1.4</ecNumber>
    </submittedName>
</protein>
<dbReference type="AlphaFoldDB" id="A0A485AZ68"/>
<dbReference type="InterPro" id="IPR016162">
    <property type="entry name" value="Ald_DH_N"/>
</dbReference>
<sequence length="131" mass="13985">MSETEMTAGRQFIAGRRVASGEATLLSLKAADGDATGHRFYPASREEAALAAQAAAQAFAAYCETSPETRARFLETIADELDRLGETFFAIAHAETALPLARLQGERARTSGQLRMFAGLLRRGDVLGGAH</sequence>
<dbReference type="InterPro" id="IPR016161">
    <property type="entry name" value="Ald_DH/histidinol_DH"/>
</dbReference>
<proteinExistence type="predicted"/>
<feature type="domain" description="Aldehyde dehydrogenase" evidence="2">
    <location>
        <begin position="39"/>
        <end position="123"/>
    </location>
</feature>
<evidence type="ECO:0000259" key="2">
    <source>
        <dbReference type="Pfam" id="PF00171"/>
    </source>
</evidence>
<name>A0A485AZ68_RAOPL</name>
<dbReference type="EC" id="1.2.1.4" evidence="3"/>
<dbReference type="InterPro" id="IPR050740">
    <property type="entry name" value="Aldehyde_DH_Superfamily"/>
</dbReference>
<evidence type="ECO:0000313" key="3">
    <source>
        <dbReference type="EMBL" id="VFS65980.1"/>
    </source>
</evidence>
<dbReference type="PANTHER" id="PTHR43353:SF3">
    <property type="entry name" value="ALDEHYDE DEHYDROGENASE-RELATED"/>
    <property type="match status" value="1"/>
</dbReference>
<keyword evidence="1 3" id="KW-0560">Oxidoreductase</keyword>
<accession>A0A485AZ68</accession>
<dbReference type="Gene3D" id="3.40.605.10">
    <property type="entry name" value="Aldehyde Dehydrogenase, Chain A, domain 1"/>
    <property type="match status" value="1"/>
</dbReference>
<dbReference type="PANTHER" id="PTHR43353">
    <property type="entry name" value="SUCCINATE-SEMIALDEHYDE DEHYDROGENASE, MITOCHONDRIAL"/>
    <property type="match status" value="1"/>
</dbReference>
<dbReference type="Proteomes" id="UP000345637">
    <property type="component" value="Unassembled WGS sequence"/>
</dbReference>
<evidence type="ECO:0000313" key="4">
    <source>
        <dbReference type="Proteomes" id="UP000345637"/>
    </source>
</evidence>
<organism evidence="3 4">
    <name type="scientific">Raoultella planticola</name>
    <name type="common">Klebsiella planticola</name>
    <dbReference type="NCBI Taxonomy" id="575"/>
    <lineage>
        <taxon>Bacteria</taxon>
        <taxon>Pseudomonadati</taxon>
        <taxon>Pseudomonadota</taxon>
        <taxon>Gammaproteobacteria</taxon>
        <taxon>Enterobacterales</taxon>
        <taxon>Enterobacteriaceae</taxon>
        <taxon>Klebsiella/Raoultella group</taxon>
        <taxon>Raoultella</taxon>
    </lineage>
</organism>
<dbReference type="GO" id="GO:0033721">
    <property type="term" value="F:aldehyde dehydrogenase (NADP+) activity"/>
    <property type="evidence" value="ECO:0007669"/>
    <property type="project" value="UniProtKB-EC"/>
</dbReference>
<reference evidence="3 4" key="1">
    <citation type="submission" date="2019-03" db="EMBL/GenBank/DDBJ databases">
        <authorList>
            <consortium name="Pathogen Informatics"/>
        </authorList>
    </citation>
    <scope>NUCLEOTIDE SEQUENCE [LARGE SCALE GENOMIC DNA]</scope>
    <source>
        <strain evidence="3 4">NCTC12998</strain>
    </source>
</reference>
<evidence type="ECO:0000256" key="1">
    <source>
        <dbReference type="ARBA" id="ARBA00023002"/>
    </source>
</evidence>